<gene>
    <name evidence="1" type="ORF">METZ01_LOCUS469475</name>
</gene>
<evidence type="ECO:0000313" key="1">
    <source>
        <dbReference type="EMBL" id="SVE16621.1"/>
    </source>
</evidence>
<sequence>MTDDTKEFDRDLTDFGLDADDDFDTAAFGNFEDSDSLGWDAEAEGFVLSDV</sequence>
<dbReference type="AlphaFoldDB" id="A0A383B9V0"/>
<feature type="non-terminal residue" evidence="1">
    <location>
        <position position="51"/>
    </location>
</feature>
<accession>A0A383B9V0</accession>
<dbReference type="EMBL" id="UINC01198596">
    <property type="protein sequence ID" value="SVE16621.1"/>
    <property type="molecule type" value="Genomic_DNA"/>
</dbReference>
<proteinExistence type="predicted"/>
<protein>
    <submittedName>
        <fullName evidence="1">Uncharacterized protein</fullName>
    </submittedName>
</protein>
<name>A0A383B9V0_9ZZZZ</name>
<organism evidence="1">
    <name type="scientific">marine metagenome</name>
    <dbReference type="NCBI Taxonomy" id="408172"/>
    <lineage>
        <taxon>unclassified sequences</taxon>
        <taxon>metagenomes</taxon>
        <taxon>ecological metagenomes</taxon>
    </lineage>
</organism>
<reference evidence="1" key="1">
    <citation type="submission" date="2018-05" db="EMBL/GenBank/DDBJ databases">
        <authorList>
            <person name="Lanie J.A."/>
            <person name="Ng W.-L."/>
            <person name="Kazmierczak K.M."/>
            <person name="Andrzejewski T.M."/>
            <person name="Davidsen T.M."/>
            <person name="Wayne K.J."/>
            <person name="Tettelin H."/>
            <person name="Glass J.I."/>
            <person name="Rusch D."/>
            <person name="Podicherti R."/>
            <person name="Tsui H.-C.T."/>
            <person name="Winkler M.E."/>
        </authorList>
    </citation>
    <scope>NUCLEOTIDE SEQUENCE</scope>
</reference>